<dbReference type="AlphaFoldDB" id="S5LU53"/>
<dbReference type="OrthoDB" id="9931165at2"/>
<dbReference type="EMBL" id="CP005074">
    <property type="protein sequence ID" value="AGR41274.1"/>
    <property type="molecule type" value="Genomic_DNA"/>
</dbReference>
<dbReference type="KEGG" id="stai:STAIW_v1c06560"/>
<proteinExistence type="predicted"/>
<organism evidence="1 2">
    <name type="scientific">Spiroplasma taiwanense CT-1</name>
    <dbReference type="NCBI Taxonomy" id="1276220"/>
    <lineage>
        <taxon>Bacteria</taxon>
        <taxon>Bacillati</taxon>
        <taxon>Mycoplasmatota</taxon>
        <taxon>Mollicutes</taxon>
        <taxon>Entomoplasmatales</taxon>
        <taxon>Spiroplasmataceae</taxon>
        <taxon>Spiroplasma</taxon>
    </lineage>
</organism>
<reference evidence="1 2" key="1">
    <citation type="journal article" date="2013" name="Genome Biol. Evol.">
        <title>Comparison of metabolic capacities and inference of gene content evolution in mosquito-associated Spiroplasma diminutum and S. taiwanense.</title>
        <authorList>
            <person name="Lo W.S."/>
            <person name="Ku C."/>
            <person name="Chen L.L."/>
            <person name="Chang T.H."/>
            <person name="Kuo C.H."/>
        </authorList>
    </citation>
    <scope>NUCLEOTIDE SEQUENCE [LARGE SCALE GENOMIC DNA]</scope>
    <source>
        <strain evidence="1">CT-1</strain>
    </source>
</reference>
<evidence type="ECO:0000313" key="1">
    <source>
        <dbReference type="EMBL" id="AGR41274.1"/>
    </source>
</evidence>
<keyword evidence="2" id="KW-1185">Reference proteome</keyword>
<accession>S5LU53</accession>
<name>S5LU53_9MOLU</name>
<gene>
    <name evidence="1" type="ORF">STAIW_v1c06560</name>
</gene>
<dbReference type="STRING" id="1276220.STAIW_v1c06560"/>
<evidence type="ECO:0000313" key="2">
    <source>
        <dbReference type="Proteomes" id="UP000014984"/>
    </source>
</evidence>
<sequence length="226" mass="26739">MPKINNIWGNNNYDKLLQNNSKNLNVKIKSPYKSSGYTEAYFEVIINSTNFVNFNHNSLNAIVHVTYDYSSLNRQIFHKINKKISSNWSTLNTYFWENNNIWYKALNLKDYLTDEQKQTANYDYFKAFTNKFKNLKFNVNGYDNIKNYSNFSLEKMKLNVEQKVELIKFKKTSFGVYSEVDSDITVRINLNYDLEYKIYGSIGVTGFGSKWQNTSLDLKILKWEIK</sequence>
<dbReference type="Proteomes" id="UP000014984">
    <property type="component" value="Chromosome"/>
</dbReference>
<dbReference type="RefSeq" id="WP_020834413.1">
    <property type="nucleotide sequence ID" value="NC_021846.1"/>
</dbReference>
<dbReference type="PATRIC" id="fig|1276220.3.peg.669"/>
<protein>
    <submittedName>
        <fullName evidence="1">Uncharacterized protein</fullName>
    </submittedName>
</protein>
<dbReference type="HOGENOM" id="CLU_1224119_0_0_14"/>